<feature type="region of interest" description="Disordered" evidence="3">
    <location>
        <begin position="1"/>
        <end position="53"/>
    </location>
</feature>
<keyword evidence="4" id="KW-1133">Transmembrane helix</keyword>
<dbReference type="AlphaFoldDB" id="A0A9W6ZSP3"/>
<evidence type="ECO:0000256" key="3">
    <source>
        <dbReference type="SAM" id="MobiDB-lite"/>
    </source>
</evidence>
<dbReference type="PANTHER" id="PTHR11927:SF9">
    <property type="entry name" value="L-FUCOSYLTRANSFERASE"/>
    <property type="match status" value="1"/>
</dbReference>
<dbReference type="OrthoDB" id="3226at2759"/>
<evidence type="ECO:0000256" key="2">
    <source>
        <dbReference type="ARBA" id="ARBA00022679"/>
    </source>
</evidence>
<dbReference type="GO" id="GO:0016020">
    <property type="term" value="C:membrane"/>
    <property type="evidence" value="ECO:0007669"/>
    <property type="project" value="InterPro"/>
</dbReference>
<protein>
    <recommendedName>
        <fullName evidence="7">L-Fucosyltransferase</fullName>
    </recommendedName>
</protein>
<keyword evidence="1" id="KW-0328">Glycosyltransferase</keyword>
<reference evidence="5" key="1">
    <citation type="submission" date="2022-07" db="EMBL/GenBank/DDBJ databases">
        <title>Genome analysis of Parmales, a sister group of diatoms, reveals the evolutionary specialization of diatoms from phago-mixotrophs to photoautotrophs.</title>
        <authorList>
            <person name="Ban H."/>
            <person name="Sato S."/>
            <person name="Yoshikawa S."/>
            <person name="Kazumasa Y."/>
            <person name="Nakamura Y."/>
            <person name="Ichinomiya M."/>
            <person name="Saitoh K."/>
            <person name="Sato N."/>
            <person name="Blanc-Mathieu R."/>
            <person name="Endo H."/>
            <person name="Kuwata A."/>
            <person name="Ogata H."/>
        </authorList>
    </citation>
    <scope>NUCLEOTIDE SEQUENCE</scope>
</reference>
<dbReference type="PANTHER" id="PTHR11927">
    <property type="entry name" value="GALACTOSIDE 2-L-FUCOSYLTRANSFERASE"/>
    <property type="match status" value="1"/>
</dbReference>
<evidence type="ECO:0000256" key="1">
    <source>
        <dbReference type="ARBA" id="ARBA00022676"/>
    </source>
</evidence>
<dbReference type="Proteomes" id="UP001165082">
    <property type="component" value="Unassembled WGS sequence"/>
</dbReference>
<comment type="caution">
    <text evidence="5">The sequence shown here is derived from an EMBL/GenBank/DDBJ whole genome shotgun (WGS) entry which is preliminary data.</text>
</comment>
<dbReference type="GO" id="GO:0008107">
    <property type="term" value="F:galactoside 2-alpha-L-fucosyltransferase activity"/>
    <property type="evidence" value="ECO:0007669"/>
    <property type="project" value="InterPro"/>
</dbReference>
<evidence type="ECO:0000313" key="5">
    <source>
        <dbReference type="EMBL" id="GMH58686.1"/>
    </source>
</evidence>
<keyword evidence="2" id="KW-0808">Transferase</keyword>
<dbReference type="EMBL" id="BRXZ01002272">
    <property type="protein sequence ID" value="GMH58686.1"/>
    <property type="molecule type" value="Genomic_DNA"/>
</dbReference>
<accession>A0A9W6ZSP3</accession>
<organism evidence="5 6">
    <name type="scientific">Triparma retinervis</name>
    <dbReference type="NCBI Taxonomy" id="2557542"/>
    <lineage>
        <taxon>Eukaryota</taxon>
        <taxon>Sar</taxon>
        <taxon>Stramenopiles</taxon>
        <taxon>Ochrophyta</taxon>
        <taxon>Bolidophyceae</taxon>
        <taxon>Parmales</taxon>
        <taxon>Triparmaceae</taxon>
        <taxon>Triparma</taxon>
    </lineage>
</organism>
<proteinExistence type="predicted"/>
<feature type="transmembrane region" description="Helical" evidence="4">
    <location>
        <begin position="60"/>
        <end position="80"/>
    </location>
</feature>
<feature type="compositionally biased region" description="Basic and acidic residues" evidence="3">
    <location>
        <begin position="37"/>
        <end position="53"/>
    </location>
</feature>
<dbReference type="Pfam" id="PF01531">
    <property type="entry name" value="Glyco_transf_11"/>
    <property type="match status" value="1"/>
</dbReference>
<evidence type="ECO:0000256" key="4">
    <source>
        <dbReference type="SAM" id="Phobius"/>
    </source>
</evidence>
<dbReference type="InterPro" id="IPR002516">
    <property type="entry name" value="Glyco_trans_11"/>
</dbReference>
<keyword evidence="6" id="KW-1185">Reference proteome</keyword>
<evidence type="ECO:0008006" key="7">
    <source>
        <dbReference type="Google" id="ProtNLM"/>
    </source>
</evidence>
<sequence>MSNDRHSRFKRRQWSMVHPQSASDTERASVNVGNGHRVREPRRGHSRDGRDTRNRRASGSFITFLLLLLVILLVAATLMLRGGYQRTTREVVGERILFHRFPNEDTNNGNNLFGWASTVGLAELHGMKPCFSMMGVGENLHDSLELEGGECKEREGLFERLQNRWFPNAERSQNEAGYAVYQDFAIPSTASRFTVTGYLQSFRYFSKNVTGPGRIRFKEEIERRNSELVQSVAKGRVTVGVHIRHSFEGDGRTVYLNFPPKGYFEGVLDHFREKHGQGNVVFVVTGDDVDYLRTSEWISGEEDVVAILNDDERRKPMDDLAALAVCDNMVLTVGTFGWWAAFLSDLRNDHRGEVIYYSDMFNMEVHPNVGNVLESDHFPPHWISMDGRGLVVNAK</sequence>
<dbReference type="GO" id="GO:0005975">
    <property type="term" value="P:carbohydrate metabolic process"/>
    <property type="evidence" value="ECO:0007669"/>
    <property type="project" value="InterPro"/>
</dbReference>
<keyword evidence="4" id="KW-0472">Membrane</keyword>
<name>A0A9W6ZSP3_9STRA</name>
<gene>
    <name evidence="5" type="ORF">TrRE_jg6586</name>
</gene>
<evidence type="ECO:0000313" key="6">
    <source>
        <dbReference type="Proteomes" id="UP001165082"/>
    </source>
</evidence>
<keyword evidence="4" id="KW-0812">Transmembrane</keyword>